<comment type="caution">
    <text evidence="1">The sequence shown here is derived from an EMBL/GenBank/DDBJ whole genome shotgun (WGS) entry which is preliminary data.</text>
</comment>
<dbReference type="Proteomes" id="UP001165121">
    <property type="component" value="Unassembled WGS sequence"/>
</dbReference>
<organism evidence="1 2">
    <name type="scientific">Phytophthora fragariaefolia</name>
    <dbReference type="NCBI Taxonomy" id="1490495"/>
    <lineage>
        <taxon>Eukaryota</taxon>
        <taxon>Sar</taxon>
        <taxon>Stramenopiles</taxon>
        <taxon>Oomycota</taxon>
        <taxon>Peronosporomycetes</taxon>
        <taxon>Peronosporales</taxon>
        <taxon>Peronosporaceae</taxon>
        <taxon>Phytophthora</taxon>
    </lineage>
</organism>
<evidence type="ECO:0000313" key="1">
    <source>
        <dbReference type="EMBL" id="GMF37041.1"/>
    </source>
</evidence>
<reference evidence="1" key="1">
    <citation type="submission" date="2023-04" db="EMBL/GenBank/DDBJ databases">
        <title>Phytophthora fragariaefolia NBRC 109709.</title>
        <authorList>
            <person name="Ichikawa N."/>
            <person name="Sato H."/>
            <person name="Tonouchi N."/>
        </authorList>
    </citation>
    <scope>NUCLEOTIDE SEQUENCE</scope>
    <source>
        <strain evidence="1">NBRC 109709</strain>
    </source>
</reference>
<accession>A0A9W6XDY5</accession>
<protein>
    <submittedName>
        <fullName evidence="1">Unnamed protein product</fullName>
    </submittedName>
</protein>
<name>A0A9W6XDY5_9STRA</name>
<keyword evidence="2" id="KW-1185">Reference proteome</keyword>
<proteinExistence type="predicted"/>
<dbReference type="AlphaFoldDB" id="A0A9W6XDY5"/>
<gene>
    <name evidence="1" type="ORF">Pfra01_001026000</name>
</gene>
<sequence>MPTTEVSRGTSNLSRKNSAVLIPTGKDQNQEECISGIGIGPSRSASASILMSSLTPAFNAICESQSVLVGGYRSASVQLEVELVERLNEIGRSNVRTTDFLSINHGSHLPSTYLVARENIVTYASMSVCVGQHCSAR</sequence>
<dbReference type="EMBL" id="BSXT01000984">
    <property type="protein sequence ID" value="GMF37041.1"/>
    <property type="molecule type" value="Genomic_DNA"/>
</dbReference>
<dbReference type="OrthoDB" id="116473at2759"/>
<evidence type="ECO:0000313" key="2">
    <source>
        <dbReference type="Proteomes" id="UP001165121"/>
    </source>
</evidence>